<dbReference type="HOGENOM" id="CLU_159738_1_2_2"/>
<evidence type="ECO:0000313" key="3">
    <source>
        <dbReference type="Proteomes" id="UP000010846"/>
    </source>
</evidence>
<dbReference type="InterPro" id="IPR040624">
    <property type="entry name" value="HalOD1"/>
</dbReference>
<dbReference type="KEGG" id="hru:Halru_2957"/>
<keyword evidence="3" id="KW-1185">Reference proteome</keyword>
<feature type="domain" description="Halobacterial output" evidence="1">
    <location>
        <begin position="15"/>
        <end position="85"/>
    </location>
</feature>
<dbReference type="EMBL" id="CP003050">
    <property type="protein sequence ID" value="AGB17527.1"/>
    <property type="molecule type" value="Genomic_DNA"/>
</dbReference>
<accession>L0IHR4</accession>
<dbReference type="OrthoDB" id="271604at2157"/>
<dbReference type="Proteomes" id="UP000010846">
    <property type="component" value="Chromosome"/>
</dbReference>
<dbReference type="GeneID" id="14378029"/>
<name>L0IHR4_HALRX</name>
<organism evidence="2 3">
    <name type="scientific">Halovivax ruber (strain DSM 18193 / JCM 13892 / XH-70)</name>
    <dbReference type="NCBI Taxonomy" id="797302"/>
    <lineage>
        <taxon>Archaea</taxon>
        <taxon>Methanobacteriati</taxon>
        <taxon>Methanobacteriota</taxon>
        <taxon>Stenosarchaea group</taxon>
        <taxon>Halobacteria</taxon>
        <taxon>Halobacteriales</taxon>
        <taxon>Natrialbaceae</taxon>
        <taxon>Halovivax</taxon>
    </lineage>
</organism>
<protein>
    <recommendedName>
        <fullName evidence="1">Halobacterial output domain-containing protein</fullName>
    </recommendedName>
</protein>
<proteinExistence type="predicted"/>
<evidence type="ECO:0000259" key="1">
    <source>
        <dbReference type="Pfam" id="PF18545"/>
    </source>
</evidence>
<gene>
    <name evidence="2" type="ordered locus">Halru_2957</name>
</gene>
<dbReference type="Pfam" id="PF18545">
    <property type="entry name" value="HalOD1"/>
    <property type="match status" value="1"/>
</dbReference>
<sequence>MNTDHPTSTPTELPEPPSLRVVEAVAEADGVDPAMLDPPLYEVLDPEALDRLFAPTPTDPSRGTVRFDYRGHEVTVRADGTVDVT</sequence>
<evidence type="ECO:0000313" key="2">
    <source>
        <dbReference type="EMBL" id="AGB17527.1"/>
    </source>
</evidence>
<dbReference type="eggNOG" id="arCOG08928">
    <property type="taxonomic scope" value="Archaea"/>
</dbReference>
<dbReference type="RefSeq" id="WP_015302113.1">
    <property type="nucleotide sequence ID" value="NC_019964.1"/>
</dbReference>
<reference evidence="2" key="1">
    <citation type="submission" date="2011-09" db="EMBL/GenBank/DDBJ databases">
        <title>Complete sequence of Halovivax ruber XH-70.</title>
        <authorList>
            <consortium name="US DOE Joint Genome Institute"/>
            <person name="Lucas S."/>
            <person name="Han J."/>
            <person name="Lapidus A."/>
            <person name="Cheng J.-F."/>
            <person name="Goodwin L."/>
            <person name="Pitluck S."/>
            <person name="Peters L."/>
            <person name="Mikhailova N."/>
            <person name="Davenport K."/>
            <person name="Detter J.C."/>
            <person name="Han C."/>
            <person name="Tapia R."/>
            <person name="Land M."/>
            <person name="Hauser L."/>
            <person name="Kyrpides N."/>
            <person name="Ivanova N."/>
            <person name="Pagani I."/>
            <person name="Sproer C."/>
            <person name="Anderson I."/>
            <person name="Woyke T."/>
        </authorList>
    </citation>
    <scope>NUCLEOTIDE SEQUENCE</scope>
    <source>
        <strain evidence="2">XH-70</strain>
    </source>
</reference>
<dbReference type="STRING" id="797302.Halru_2957"/>
<dbReference type="AlphaFoldDB" id="L0IHR4"/>